<evidence type="ECO:0000313" key="3">
    <source>
        <dbReference type="EMBL" id="MED6274730.1"/>
    </source>
</evidence>
<gene>
    <name evidence="3" type="ORF">CHARACLAT_019363</name>
</gene>
<reference evidence="3 4" key="1">
    <citation type="submission" date="2021-06" db="EMBL/GenBank/DDBJ databases">
        <authorList>
            <person name="Palmer J.M."/>
        </authorList>
    </citation>
    <scope>NUCLEOTIDE SEQUENCE [LARGE SCALE GENOMIC DNA]</scope>
    <source>
        <strain evidence="3 4">CL_MEX2019</strain>
        <tissue evidence="3">Muscle</tissue>
    </source>
</reference>
<feature type="compositionally biased region" description="Acidic residues" evidence="1">
    <location>
        <begin position="208"/>
        <end position="218"/>
    </location>
</feature>
<dbReference type="EMBL" id="JAHUTJ010026345">
    <property type="protein sequence ID" value="MED6274730.1"/>
    <property type="molecule type" value="Genomic_DNA"/>
</dbReference>
<evidence type="ECO:0000313" key="4">
    <source>
        <dbReference type="Proteomes" id="UP001352852"/>
    </source>
</evidence>
<evidence type="ECO:0000256" key="2">
    <source>
        <dbReference type="SAM" id="Phobius"/>
    </source>
</evidence>
<keyword evidence="2" id="KW-0812">Transmembrane</keyword>
<protein>
    <submittedName>
        <fullName evidence="3">Uncharacterized protein</fullName>
    </submittedName>
</protein>
<keyword evidence="2" id="KW-1133">Transmembrane helix</keyword>
<keyword evidence="2" id="KW-0472">Membrane</keyword>
<feature type="region of interest" description="Disordered" evidence="1">
    <location>
        <begin position="205"/>
        <end position="249"/>
    </location>
</feature>
<feature type="transmembrane region" description="Helical" evidence="2">
    <location>
        <begin position="113"/>
        <end position="142"/>
    </location>
</feature>
<dbReference type="Proteomes" id="UP001352852">
    <property type="component" value="Unassembled WGS sequence"/>
</dbReference>
<accession>A0ABU7DJT3</accession>
<name>A0ABU7DJT3_9TELE</name>
<organism evidence="3 4">
    <name type="scientific">Characodon lateralis</name>
    <dbReference type="NCBI Taxonomy" id="208331"/>
    <lineage>
        <taxon>Eukaryota</taxon>
        <taxon>Metazoa</taxon>
        <taxon>Chordata</taxon>
        <taxon>Craniata</taxon>
        <taxon>Vertebrata</taxon>
        <taxon>Euteleostomi</taxon>
        <taxon>Actinopterygii</taxon>
        <taxon>Neopterygii</taxon>
        <taxon>Teleostei</taxon>
        <taxon>Neoteleostei</taxon>
        <taxon>Acanthomorphata</taxon>
        <taxon>Ovalentaria</taxon>
        <taxon>Atherinomorphae</taxon>
        <taxon>Cyprinodontiformes</taxon>
        <taxon>Goodeidae</taxon>
        <taxon>Characodon</taxon>
    </lineage>
</organism>
<evidence type="ECO:0000256" key="1">
    <source>
        <dbReference type="SAM" id="MobiDB-lite"/>
    </source>
</evidence>
<feature type="non-terminal residue" evidence="3">
    <location>
        <position position="280"/>
    </location>
</feature>
<sequence length="280" mass="30353">MGSPAFGFRCGRGARWCLPCCSCGQRLGWCYVGPLPCRGCSGSCVPALVCASAGAVCLSPSPKGKGPPPESWGQLPGRMYGECWVLDCSLSWISLGPHQMWGLFPPNHTICRWLVSLPACVLVVLGVWGWVLWCVLGLWLLIGAWTPWALSGLCLGEVALLGFLHCGGPLDVNGSDIRICPKSRAAEQNDTFSRLQTEAATAACDQNTDADEGGEEITEATVSKKPKKSGTLESLLGRRAKDHGQKTPAIRAEEEIRRYRTKKYCWAKLKSSDLVDVNER</sequence>
<comment type="caution">
    <text evidence="3">The sequence shown here is derived from an EMBL/GenBank/DDBJ whole genome shotgun (WGS) entry which is preliminary data.</text>
</comment>
<keyword evidence="4" id="KW-1185">Reference proteome</keyword>
<proteinExistence type="predicted"/>